<evidence type="ECO:0000259" key="7">
    <source>
        <dbReference type="Pfam" id="PF04376"/>
    </source>
</evidence>
<sequence>MADYGIVEYFYEHSGHRCGYCKSESSSFSCGMWAHRLTAEIYDNLINRGWRRSGEYCYKPMMQKTCCCQYAIKLDVQNFKISKSQKKILKRMHKFLSTGKGDDNLKADVEKYSHCESAGDSIMEMPDFSHKKSDVQIDLPSLIQATDASKEEHPAVSSDSKMPENDRPEALRETTSTAACGNSVPKKGLGPDPNKPRCRKAREIRRERKLQKLMELSKDPNSFPEKSMLSTKTPKNEPKTLEDLLFEPLPDSAAHKLEVRLVQDSPDCPEFADSFGSAFATYCSYQRGIHKDPLEKLNEQRFRRFLVNSPLQQEPKGAYSLGSFHQQYWLDGDLIAVGVIDILPTCVSSVYLFYDPDYSFLSLGTYASLREIAFTRELQKICPKIKDYCMGFYIHTCPKMRYKGNFSPSYLLCPETYTWHPIEKCRPLLDINKYSRFEQDRSKEDENAVTDLNDVSILFKRGVIPYGQYRQLKGNSDKAEVEEYASLVGKKCIEKLFLYRSS</sequence>
<dbReference type="EC" id="2.3.2.8" evidence="2"/>
<evidence type="ECO:0000256" key="4">
    <source>
        <dbReference type="ARBA" id="ARBA00022786"/>
    </source>
</evidence>
<reference evidence="9" key="1">
    <citation type="submission" date="2019-04" db="EMBL/GenBank/DDBJ databases">
        <title>An insight into the mialome of Ixodes scapularis.</title>
        <authorList>
            <person name="Ribeiro J.M."/>
            <person name="Mather T.N."/>
            <person name="Karim S."/>
        </authorList>
    </citation>
    <scope>NUCLEOTIDE SEQUENCE</scope>
</reference>
<dbReference type="GO" id="GO:0004057">
    <property type="term" value="F:arginyl-tRNA--protein transferase activity"/>
    <property type="evidence" value="ECO:0007669"/>
    <property type="project" value="UniProtKB-EC"/>
</dbReference>
<dbReference type="InterPro" id="IPR030700">
    <property type="entry name" value="N-end_Aminoacyl_Trfase"/>
</dbReference>
<protein>
    <recommendedName>
        <fullName evidence="2">arginyltransferase</fullName>
        <ecNumber evidence="2">2.3.2.8</ecNumber>
    </recommendedName>
</protein>
<feature type="domain" description="N-end aminoacyl transferase N-terminal" evidence="7">
    <location>
        <begin position="16"/>
        <end position="87"/>
    </location>
</feature>
<proteinExistence type="inferred from homology"/>
<feature type="region of interest" description="Disordered" evidence="6">
    <location>
        <begin position="212"/>
        <end position="236"/>
    </location>
</feature>
<evidence type="ECO:0000256" key="3">
    <source>
        <dbReference type="ARBA" id="ARBA00022679"/>
    </source>
</evidence>
<evidence type="ECO:0000256" key="5">
    <source>
        <dbReference type="ARBA" id="ARBA00023315"/>
    </source>
</evidence>
<dbReference type="AlphaFoldDB" id="A0A4D5RFY8"/>
<dbReference type="InterPro" id="IPR007472">
    <property type="entry name" value="N-end_Aminoacyl_Trfase_C"/>
</dbReference>
<keyword evidence="4" id="KW-0833">Ubl conjugation pathway</keyword>
<dbReference type="SUPFAM" id="SSF55729">
    <property type="entry name" value="Acyl-CoA N-acyltransferases (Nat)"/>
    <property type="match status" value="1"/>
</dbReference>
<feature type="compositionally biased region" description="Basic and acidic residues" evidence="6">
    <location>
        <begin position="161"/>
        <end position="172"/>
    </location>
</feature>
<dbReference type="InterPro" id="IPR016181">
    <property type="entry name" value="Acyl_CoA_acyltransferase"/>
</dbReference>
<organism evidence="9">
    <name type="scientific">Ixodes scapularis</name>
    <name type="common">Black-legged tick</name>
    <name type="synonym">Deer tick</name>
    <dbReference type="NCBI Taxonomy" id="6945"/>
    <lineage>
        <taxon>Eukaryota</taxon>
        <taxon>Metazoa</taxon>
        <taxon>Ecdysozoa</taxon>
        <taxon>Arthropoda</taxon>
        <taxon>Chelicerata</taxon>
        <taxon>Arachnida</taxon>
        <taxon>Acari</taxon>
        <taxon>Parasitiformes</taxon>
        <taxon>Ixodida</taxon>
        <taxon>Ixodoidea</taxon>
        <taxon>Ixodidae</taxon>
        <taxon>Ixodinae</taxon>
        <taxon>Ixodes</taxon>
    </lineage>
</organism>
<dbReference type="InterPro" id="IPR007471">
    <property type="entry name" value="N-end_Aminoacyl_Trfase_N"/>
</dbReference>
<evidence type="ECO:0000256" key="6">
    <source>
        <dbReference type="SAM" id="MobiDB-lite"/>
    </source>
</evidence>
<dbReference type="Pfam" id="PF04376">
    <property type="entry name" value="ATE_N"/>
    <property type="match status" value="1"/>
</dbReference>
<dbReference type="VEuPathDB" id="VectorBase:ISCI022605"/>
<name>A0A4D5RFY8_IXOSC</name>
<accession>A0A4D5RFY8</accession>
<dbReference type="Pfam" id="PF04377">
    <property type="entry name" value="ATE_C"/>
    <property type="match status" value="1"/>
</dbReference>
<dbReference type="InterPro" id="IPR017137">
    <property type="entry name" value="Arg-tRNA-P_Trfase_1_euk"/>
</dbReference>
<dbReference type="VEuPathDB" id="VectorBase:ISCW022605"/>
<dbReference type="PIRSF" id="PIRSF037207">
    <property type="entry name" value="ATE1_euk"/>
    <property type="match status" value="1"/>
</dbReference>
<comment type="similarity">
    <text evidence="1">Belongs to the R-transferase family.</text>
</comment>
<evidence type="ECO:0000313" key="9">
    <source>
        <dbReference type="EMBL" id="MOY35501.1"/>
    </source>
</evidence>
<evidence type="ECO:0000259" key="8">
    <source>
        <dbReference type="Pfam" id="PF04377"/>
    </source>
</evidence>
<feature type="domain" description="N-end rule aminoacyl transferase C-terminal" evidence="8">
    <location>
        <begin position="279"/>
        <end position="413"/>
    </location>
</feature>
<dbReference type="PANTHER" id="PTHR21367:SF1">
    <property type="entry name" value="ARGINYL-TRNA--PROTEIN TRANSFERASE 1"/>
    <property type="match status" value="1"/>
</dbReference>
<dbReference type="VEuPathDB" id="VectorBase:ISCP_033023"/>
<feature type="region of interest" description="Disordered" evidence="6">
    <location>
        <begin position="145"/>
        <end position="200"/>
    </location>
</feature>
<evidence type="ECO:0000256" key="2">
    <source>
        <dbReference type="ARBA" id="ARBA00012025"/>
    </source>
</evidence>
<dbReference type="EMBL" id="GHJT01001530">
    <property type="protein sequence ID" value="MOY35501.1"/>
    <property type="molecule type" value="Transcribed_RNA"/>
</dbReference>
<feature type="non-terminal residue" evidence="9">
    <location>
        <position position="502"/>
    </location>
</feature>
<dbReference type="PANTHER" id="PTHR21367">
    <property type="entry name" value="ARGININE-TRNA-PROTEIN TRANSFERASE 1"/>
    <property type="match status" value="1"/>
</dbReference>
<keyword evidence="3 9" id="KW-0808">Transferase</keyword>
<dbReference type="OrthoDB" id="74183at2759"/>
<evidence type="ECO:0000256" key="1">
    <source>
        <dbReference type="ARBA" id="ARBA00009991"/>
    </source>
</evidence>
<keyword evidence="5" id="KW-0012">Acyltransferase</keyword>